<dbReference type="Proteomes" id="UP000095283">
    <property type="component" value="Unplaced"/>
</dbReference>
<dbReference type="AlphaFoldDB" id="A0A1I7XJ93"/>
<keyword evidence="2" id="KW-1185">Reference proteome</keyword>
<protein>
    <submittedName>
        <fullName evidence="3">Secreted protein</fullName>
    </submittedName>
</protein>
<name>A0A1I7XJ93_HETBA</name>
<dbReference type="WBParaSite" id="Hba_17590">
    <property type="protein sequence ID" value="Hba_17590"/>
    <property type="gene ID" value="Hba_17590"/>
</dbReference>
<evidence type="ECO:0000256" key="1">
    <source>
        <dbReference type="SAM" id="MobiDB-lite"/>
    </source>
</evidence>
<accession>A0A1I7XJ93</accession>
<feature type="region of interest" description="Disordered" evidence="1">
    <location>
        <begin position="1"/>
        <end position="20"/>
    </location>
</feature>
<organism evidence="2 3">
    <name type="scientific">Heterorhabditis bacteriophora</name>
    <name type="common">Entomopathogenic nematode worm</name>
    <dbReference type="NCBI Taxonomy" id="37862"/>
    <lineage>
        <taxon>Eukaryota</taxon>
        <taxon>Metazoa</taxon>
        <taxon>Ecdysozoa</taxon>
        <taxon>Nematoda</taxon>
        <taxon>Chromadorea</taxon>
        <taxon>Rhabditida</taxon>
        <taxon>Rhabditina</taxon>
        <taxon>Rhabditomorpha</taxon>
        <taxon>Strongyloidea</taxon>
        <taxon>Heterorhabditidae</taxon>
        <taxon>Heterorhabditis</taxon>
    </lineage>
</organism>
<reference evidence="3" key="1">
    <citation type="submission" date="2016-11" db="UniProtKB">
        <authorList>
            <consortium name="WormBaseParasite"/>
        </authorList>
    </citation>
    <scope>IDENTIFICATION</scope>
</reference>
<proteinExistence type="predicted"/>
<sequence length="79" mass="8493">MSWPSGSGRRTRRSGHGTDPALSIFDLLSYLVIADYLMCVCALPAEGFLEPGLCLMALFPTPLREESGIILDASEAFGT</sequence>
<evidence type="ECO:0000313" key="3">
    <source>
        <dbReference type="WBParaSite" id="Hba_17590"/>
    </source>
</evidence>
<evidence type="ECO:0000313" key="2">
    <source>
        <dbReference type="Proteomes" id="UP000095283"/>
    </source>
</evidence>